<comment type="subcellular location">
    <subcellularLocation>
        <location evidence="1">Endoplasmic reticulum membrane</location>
        <topology evidence="1">Single-pass membrane protein</topology>
    </subcellularLocation>
</comment>
<dbReference type="AlphaFoldDB" id="A0A9P0DZG8"/>
<evidence type="ECO:0000256" key="2">
    <source>
        <dbReference type="ARBA" id="ARBA00022448"/>
    </source>
</evidence>
<feature type="transmembrane region" description="Helical" evidence="13">
    <location>
        <begin position="392"/>
        <end position="413"/>
    </location>
</feature>
<evidence type="ECO:0000256" key="4">
    <source>
        <dbReference type="ARBA" id="ARBA00022692"/>
    </source>
</evidence>
<feature type="repeat" description="WD" evidence="11">
    <location>
        <begin position="202"/>
        <end position="243"/>
    </location>
</feature>
<evidence type="ECO:0000256" key="13">
    <source>
        <dbReference type="SAM" id="Phobius"/>
    </source>
</evidence>
<protein>
    <recommendedName>
        <fullName evidence="16">Prolactin regulatory element-binding protein</fullName>
    </recommendedName>
</protein>
<keyword evidence="8" id="KW-0653">Protein transport</keyword>
<evidence type="ECO:0000256" key="3">
    <source>
        <dbReference type="ARBA" id="ARBA00022574"/>
    </source>
</evidence>
<dbReference type="PANTHER" id="PTHR23284">
    <property type="entry name" value="PROLACTIN REGULATORY ELEMENT BINDING PROTEIN"/>
    <property type="match status" value="1"/>
</dbReference>
<dbReference type="Proteomes" id="UP001152798">
    <property type="component" value="Chromosome 1"/>
</dbReference>
<dbReference type="PROSITE" id="PS50082">
    <property type="entry name" value="WD_REPEATS_2"/>
    <property type="match status" value="1"/>
</dbReference>
<dbReference type="InterPro" id="IPR001680">
    <property type="entry name" value="WD40_rpt"/>
</dbReference>
<dbReference type="GO" id="GO:0005789">
    <property type="term" value="C:endoplasmic reticulum membrane"/>
    <property type="evidence" value="ECO:0007669"/>
    <property type="project" value="UniProtKB-SubCell"/>
</dbReference>
<dbReference type="GO" id="GO:0015031">
    <property type="term" value="P:protein transport"/>
    <property type="evidence" value="ECO:0007669"/>
    <property type="project" value="UniProtKB-KW"/>
</dbReference>
<keyword evidence="10 13" id="KW-0472">Membrane</keyword>
<keyword evidence="6" id="KW-0256">Endoplasmic reticulum</keyword>
<name>A0A9P0DZG8_NEZVI</name>
<keyword evidence="4 13" id="KW-0812">Transmembrane</keyword>
<dbReference type="Gene3D" id="2.130.10.10">
    <property type="entry name" value="YVTN repeat-like/Quinoprotein amine dehydrogenase"/>
    <property type="match status" value="1"/>
</dbReference>
<dbReference type="OrthoDB" id="2013972at2759"/>
<keyword evidence="15" id="KW-1185">Reference proteome</keyword>
<evidence type="ECO:0000256" key="7">
    <source>
        <dbReference type="ARBA" id="ARBA00022892"/>
    </source>
</evidence>
<organism evidence="14 15">
    <name type="scientific">Nezara viridula</name>
    <name type="common">Southern green stink bug</name>
    <name type="synonym">Cimex viridulus</name>
    <dbReference type="NCBI Taxonomy" id="85310"/>
    <lineage>
        <taxon>Eukaryota</taxon>
        <taxon>Metazoa</taxon>
        <taxon>Ecdysozoa</taxon>
        <taxon>Arthropoda</taxon>
        <taxon>Hexapoda</taxon>
        <taxon>Insecta</taxon>
        <taxon>Pterygota</taxon>
        <taxon>Neoptera</taxon>
        <taxon>Paraneoptera</taxon>
        <taxon>Hemiptera</taxon>
        <taxon>Heteroptera</taxon>
        <taxon>Panheteroptera</taxon>
        <taxon>Pentatomomorpha</taxon>
        <taxon>Pentatomoidea</taxon>
        <taxon>Pentatomidae</taxon>
        <taxon>Pentatominae</taxon>
        <taxon>Nezara</taxon>
    </lineage>
</organism>
<dbReference type="SMART" id="SM00320">
    <property type="entry name" value="WD40"/>
    <property type="match status" value="3"/>
</dbReference>
<keyword evidence="3 11" id="KW-0853">WD repeat</keyword>
<feature type="region of interest" description="Disordered" evidence="12">
    <location>
        <begin position="108"/>
        <end position="129"/>
    </location>
</feature>
<evidence type="ECO:0000313" key="15">
    <source>
        <dbReference type="Proteomes" id="UP001152798"/>
    </source>
</evidence>
<evidence type="ECO:0000256" key="11">
    <source>
        <dbReference type="PROSITE-ProRule" id="PRU00221"/>
    </source>
</evidence>
<reference evidence="14" key="1">
    <citation type="submission" date="2022-01" db="EMBL/GenBank/DDBJ databases">
        <authorList>
            <person name="King R."/>
        </authorList>
    </citation>
    <scope>NUCLEOTIDE SEQUENCE</scope>
</reference>
<sequence>MAPTRKSEGLLARVNFPLYTLQMLTSRHVLVGGGGGSAKTGVANGFEIFELSYDGTRFSAEEVIRHETGPKVVMNSACFSDKKSTFLVAGQESHCQLYRVGISVEKEVSEESMNGTSDPPNLRHRKTSKNHQNGISEVTNNVKKKLVFKFNSGDSIQSDFSEKEPCQRVVTISRCGGWMATGGTDGIVRIWSFPGLRMIRALKAHTKELDDLHFSPDSKQVASVAKDGQAIIWELKSGKQIHKLDWTHPTGIKYLFKRCRFGVVEGKGCRLFTTANPVAGGKEAQGWIHAWDDGRISKSTAVSEPTSALAVRDDGVFIAIGTMFTGSVSIYIAFSLQRVLHVEGAHSMFVTGVELLPCSSAWGAIEAAALSISVDNRVCIHSLPFRKTLPPWLVIIIILFTLLFTFVLCSFIGL</sequence>
<keyword evidence="5" id="KW-0677">Repeat</keyword>
<evidence type="ECO:0008006" key="16">
    <source>
        <dbReference type="Google" id="ProtNLM"/>
    </source>
</evidence>
<dbReference type="GO" id="GO:0006888">
    <property type="term" value="P:endoplasmic reticulum to Golgi vesicle-mediated transport"/>
    <property type="evidence" value="ECO:0007669"/>
    <property type="project" value="TreeGrafter"/>
</dbReference>
<evidence type="ECO:0000256" key="6">
    <source>
        <dbReference type="ARBA" id="ARBA00022824"/>
    </source>
</evidence>
<keyword evidence="2" id="KW-0813">Transport</keyword>
<dbReference type="SUPFAM" id="SSF50978">
    <property type="entry name" value="WD40 repeat-like"/>
    <property type="match status" value="1"/>
</dbReference>
<evidence type="ECO:0000256" key="5">
    <source>
        <dbReference type="ARBA" id="ARBA00022737"/>
    </source>
</evidence>
<dbReference type="PROSITE" id="PS00678">
    <property type="entry name" value="WD_REPEATS_1"/>
    <property type="match status" value="1"/>
</dbReference>
<keyword evidence="7" id="KW-0931">ER-Golgi transport</keyword>
<evidence type="ECO:0000256" key="12">
    <source>
        <dbReference type="SAM" id="MobiDB-lite"/>
    </source>
</evidence>
<evidence type="ECO:0000256" key="1">
    <source>
        <dbReference type="ARBA" id="ARBA00004389"/>
    </source>
</evidence>
<gene>
    <name evidence="14" type="ORF">NEZAVI_LOCUS455</name>
</gene>
<dbReference type="InterPro" id="IPR019775">
    <property type="entry name" value="WD40_repeat_CS"/>
</dbReference>
<proteinExistence type="predicted"/>
<dbReference type="InterPro" id="IPR015943">
    <property type="entry name" value="WD40/YVTN_repeat-like_dom_sf"/>
</dbReference>
<evidence type="ECO:0000313" key="14">
    <source>
        <dbReference type="EMBL" id="CAH1388961.1"/>
    </source>
</evidence>
<evidence type="ECO:0000256" key="8">
    <source>
        <dbReference type="ARBA" id="ARBA00022927"/>
    </source>
</evidence>
<dbReference type="PROSITE" id="PS50294">
    <property type="entry name" value="WD_REPEATS_REGION"/>
    <property type="match status" value="1"/>
</dbReference>
<keyword evidence="9 13" id="KW-1133">Transmembrane helix</keyword>
<evidence type="ECO:0000256" key="10">
    <source>
        <dbReference type="ARBA" id="ARBA00023136"/>
    </source>
</evidence>
<dbReference type="InterPro" id="IPR036322">
    <property type="entry name" value="WD40_repeat_dom_sf"/>
</dbReference>
<dbReference type="Pfam" id="PF00400">
    <property type="entry name" value="WD40"/>
    <property type="match status" value="2"/>
</dbReference>
<evidence type="ECO:0000256" key="9">
    <source>
        <dbReference type="ARBA" id="ARBA00022989"/>
    </source>
</evidence>
<dbReference type="GO" id="GO:0003400">
    <property type="term" value="P:regulation of COPII vesicle coating"/>
    <property type="evidence" value="ECO:0007669"/>
    <property type="project" value="TreeGrafter"/>
</dbReference>
<dbReference type="PANTHER" id="PTHR23284:SF0">
    <property type="entry name" value="PROLACTIN REGULATORY ELEMENT-BINDING PROTEIN"/>
    <property type="match status" value="1"/>
</dbReference>
<dbReference type="GO" id="GO:0005085">
    <property type="term" value="F:guanyl-nucleotide exchange factor activity"/>
    <property type="evidence" value="ECO:0007669"/>
    <property type="project" value="InterPro"/>
</dbReference>
<dbReference type="EMBL" id="OV725077">
    <property type="protein sequence ID" value="CAH1388961.1"/>
    <property type="molecule type" value="Genomic_DNA"/>
</dbReference>
<accession>A0A9P0DZG8</accession>
<dbReference type="InterPro" id="IPR045260">
    <property type="entry name" value="Sec12-like"/>
</dbReference>